<dbReference type="GO" id="GO:0016656">
    <property type="term" value="F:monodehydroascorbate reductase (NADH) activity"/>
    <property type="evidence" value="ECO:0007669"/>
    <property type="project" value="UniProtKB-EC"/>
</dbReference>
<dbReference type="OrthoDB" id="432169at2759"/>
<dbReference type="AlphaFoldDB" id="A0A8T0ISJ6"/>
<keyword evidence="9" id="KW-1133">Transmembrane helix</keyword>
<dbReference type="EMBL" id="CM026422">
    <property type="protein sequence ID" value="KAG0585373.1"/>
    <property type="molecule type" value="Genomic_DNA"/>
</dbReference>
<gene>
    <name evidence="12" type="ORF">KC19_2G006800</name>
</gene>
<evidence type="ECO:0000313" key="12">
    <source>
        <dbReference type="EMBL" id="KAG0585373.1"/>
    </source>
</evidence>
<dbReference type="InterPro" id="IPR050446">
    <property type="entry name" value="FAD-oxidoreductase/Apoptosis"/>
</dbReference>
<keyword evidence="7" id="KW-0676">Redox-active center</keyword>
<comment type="similarity">
    <text evidence="2">Belongs to the FAD-dependent oxidoreductase family.</text>
</comment>
<comment type="cofactor">
    <cofactor evidence="1">
        <name>FAD</name>
        <dbReference type="ChEBI" id="CHEBI:57692"/>
    </cofactor>
</comment>
<evidence type="ECO:0000259" key="11">
    <source>
        <dbReference type="Pfam" id="PF21791"/>
    </source>
</evidence>
<evidence type="ECO:0000256" key="7">
    <source>
        <dbReference type="ARBA" id="ARBA00023284"/>
    </source>
</evidence>
<dbReference type="InterPro" id="IPR036188">
    <property type="entry name" value="FAD/NAD-bd_sf"/>
</dbReference>
<evidence type="ECO:0000256" key="2">
    <source>
        <dbReference type="ARBA" id="ARBA00006442"/>
    </source>
</evidence>
<dbReference type="PRINTS" id="PR00368">
    <property type="entry name" value="FADPNR"/>
</dbReference>
<comment type="caution">
    <text evidence="12">The sequence shown here is derived from an EMBL/GenBank/DDBJ whole genome shotgun (WGS) entry which is preliminary data.</text>
</comment>
<reference evidence="12" key="1">
    <citation type="submission" date="2020-06" db="EMBL/GenBank/DDBJ databases">
        <title>WGS assembly of Ceratodon purpureus strain R40.</title>
        <authorList>
            <person name="Carey S.B."/>
            <person name="Jenkins J."/>
            <person name="Shu S."/>
            <person name="Lovell J.T."/>
            <person name="Sreedasyam A."/>
            <person name="Maumus F."/>
            <person name="Tiley G.P."/>
            <person name="Fernandez-Pozo N."/>
            <person name="Barry K."/>
            <person name="Chen C."/>
            <person name="Wang M."/>
            <person name="Lipzen A."/>
            <person name="Daum C."/>
            <person name="Saski C.A."/>
            <person name="Payton A.C."/>
            <person name="Mcbreen J.C."/>
            <person name="Conrad R.E."/>
            <person name="Kollar L.M."/>
            <person name="Olsson S."/>
            <person name="Huttunen S."/>
            <person name="Landis J.B."/>
            <person name="Wickett N.J."/>
            <person name="Johnson M.G."/>
            <person name="Rensing S.A."/>
            <person name="Grimwood J."/>
            <person name="Schmutz J."/>
            <person name="Mcdaniel S.F."/>
        </authorList>
    </citation>
    <scope>NUCLEOTIDE SEQUENCE</scope>
    <source>
        <strain evidence="12">R40</strain>
    </source>
</reference>
<dbReference type="SUPFAM" id="SSF55424">
    <property type="entry name" value="FAD/NAD-linked reductases, dimerisation (C-terminal) domain"/>
    <property type="match status" value="1"/>
</dbReference>
<evidence type="ECO:0000256" key="9">
    <source>
        <dbReference type="SAM" id="Phobius"/>
    </source>
</evidence>
<dbReference type="Gene3D" id="3.50.50.60">
    <property type="entry name" value="FAD/NAD(P)-binding domain"/>
    <property type="match status" value="2"/>
</dbReference>
<evidence type="ECO:0000256" key="1">
    <source>
        <dbReference type="ARBA" id="ARBA00001974"/>
    </source>
</evidence>
<dbReference type="SUPFAM" id="SSF51905">
    <property type="entry name" value="FAD/NAD(P)-binding domain"/>
    <property type="match status" value="2"/>
</dbReference>
<keyword evidence="9" id="KW-0472">Membrane</keyword>
<evidence type="ECO:0000256" key="8">
    <source>
        <dbReference type="ARBA" id="ARBA00038920"/>
    </source>
</evidence>
<feature type="domain" description="Monodehydroascorbate reductase 3-like C-terminal" evidence="11">
    <location>
        <begin position="343"/>
        <end position="426"/>
    </location>
</feature>
<dbReference type="InterPro" id="IPR016156">
    <property type="entry name" value="FAD/NAD-linked_Rdtase_dimer_sf"/>
</dbReference>
<dbReference type="PANTHER" id="PTHR43557:SF2">
    <property type="entry name" value="RIESKE DOMAIN-CONTAINING PROTEIN-RELATED"/>
    <property type="match status" value="1"/>
</dbReference>
<dbReference type="EC" id="1.6.5.4" evidence="8"/>
<keyword evidence="3" id="KW-0285">Flavoprotein</keyword>
<feature type="domain" description="FAD/NAD(P)-binding" evidence="10">
    <location>
        <begin position="5"/>
        <end position="324"/>
    </location>
</feature>
<sequence length="487" mass="53020">MGRSFKVVILGGGTAGGYAASEFVKHGLIPGDLCIISQESVAPYERPALSKGYLLSKEPARLPAFHTCVGVGEESHSPKWFQEKGIELVLGTRVTEANVRDRTLITAAGETISYSTLVVATGARVLKLDEFGVTGADAKNVCYLRDIEDATYLVDAMSECREKGGKAVVIGGGYIGMECAAALHGNRIPVTMVFPEEFCMPRLFTPEIARFYEDYYTTKGIQFRKGNVLSSFECEDSGKVTAVILKDGSRIDADLVVVGIGIRPNVDLFEGQLTLEKGGIKVNGKMQSVSNSSVYAVGDVAAFPVPMYSDVRRLEHVDHARKSAAHAVQAFLMGNKVNDYDYLPYFYSRVFTLSWQFYGDNVGQCVLFGDRDAGKFGAYWVHNGRLVGAFLEGGSKIEYAALAKTARERPHVKDMSLLKKQGLDFAMSVGEPIPQMSLMSSITSAESNMLLSHPSKWAFQAGGGVVLGLAVVGVIYWFGSRRSRRKL</sequence>
<evidence type="ECO:0000256" key="4">
    <source>
        <dbReference type="ARBA" id="ARBA00022827"/>
    </source>
</evidence>
<evidence type="ECO:0000256" key="5">
    <source>
        <dbReference type="ARBA" id="ARBA00023002"/>
    </source>
</evidence>
<feature type="transmembrane region" description="Helical" evidence="9">
    <location>
        <begin position="457"/>
        <end position="478"/>
    </location>
</feature>
<keyword evidence="6" id="KW-0520">NAD</keyword>
<dbReference type="Proteomes" id="UP000822688">
    <property type="component" value="Chromosome 2"/>
</dbReference>
<evidence type="ECO:0000259" key="10">
    <source>
        <dbReference type="Pfam" id="PF07992"/>
    </source>
</evidence>
<keyword evidence="4" id="KW-0274">FAD</keyword>
<dbReference type="Pfam" id="PF07992">
    <property type="entry name" value="Pyr_redox_2"/>
    <property type="match status" value="1"/>
</dbReference>
<dbReference type="GO" id="GO:0005737">
    <property type="term" value="C:cytoplasm"/>
    <property type="evidence" value="ECO:0007669"/>
    <property type="project" value="TreeGrafter"/>
</dbReference>
<dbReference type="InterPro" id="IPR023753">
    <property type="entry name" value="FAD/NAD-binding_dom"/>
</dbReference>
<evidence type="ECO:0000256" key="3">
    <source>
        <dbReference type="ARBA" id="ARBA00022630"/>
    </source>
</evidence>
<organism evidence="12 13">
    <name type="scientific">Ceratodon purpureus</name>
    <name type="common">Fire moss</name>
    <name type="synonym">Dicranum purpureum</name>
    <dbReference type="NCBI Taxonomy" id="3225"/>
    <lineage>
        <taxon>Eukaryota</taxon>
        <taxon>Viridiplantae</taxon>
        <taxon>Streptophyta</taxon>
        <taxon>Embryophyta</taxon>
        <taxon>Bryophyta</taxon>
        <taxon>Bryophytina</taxon>
        <taxon>Bryopsida</taxon>
        <taxon>Dicranidae</taxon>
        <taxon>Pseudoditrichales</taxon>
        <taxon>Ditrichaceae</taxon>
        <taxon>Ceratodon</taxon>
    </lineage>
</organism>
<dbReference type="PRINTS" id="PR00411">
    <property type="entry name" value="PNDRDTASEI"/>
</dbReference>
<dbReference type="PANTHER" id="PTHR43557">
    <property type="entry name" value="APOPTOSIS-INDUCING FACTOR 1"/>
    <property type="match status" value="1"/>
</dbReference>
<accession>A0A8T0ISJ6</accession>
<keyword evidence="5" id="KW-0560">Oxidoreductase</keyword>
<keyword evidence="13" id="KW-1185">Reference proteome</keyword>
<dbReference type="Pfam" id="PF21791">
    <property type="entry name" value="MDHAR3-like_C"/>
    <property type="match status" value="1"/>
</dbReference>
<name>A0A8T0ISJ6_CERPU</name>
<evidence type="ECO:0000313" key="13">
    <source>
        <dbReference type="Proteomes" id="UP000822688"/>
    </source>
</evidence>
<dbReference type="Gene3D" id="3.30.390.30">
    <property type="match status" value="1"/>
</dbReference>
<protein>
    <recommendedName>
        <fullName evidence="8">monodehydroascorbate reductase (NADH)</fullName>
        <ecNumber evidence="8">1.6.5.4</ecNumber>
    </recommendedName>
</protein>
<evidence type="ECO:0000256" key="6">
    <source>
        <dbReference type="ARBA" id="ARBA00023027"/>
    </source>
</evidence>
<keyword evidence="9" id="KW-0812">Transmembrane</keyword>
<proteinExistence type="inferred from homology"/>
<dbReference type="InterPro" id="IPR048618">
    <property type="entry name" value="MDHAR3-like_C"/>
</dbReference>